<keyword evidence="2" id="KW-1185">Reference proteome</keyword>
<name>A0A9P6G5R4_9PLEO</name>
<evidence type="ECO:0000313" key="2">
    <source>
        <dbReference type="Proteomes" id="UP000756921"/>
    </source>
</evidence>
<dbReference type="AlphaFoldDB" id="A0A9P6G5R4"/>
<comment type="caution">
    <text evidence="1">The sequence shown here is derived from an EMBL/GenBank/DDBJ whole genome shotgun (WGS) entry which is preliminary data.</text>
</comment>
<accession>A0A9P6G5R4</accession>
<dbReference type="EMBL" id="WJXW01000021">
    <property type="protein sequence ID" value="KAF9728345.1"/>
    <property type="molecule type" value="Genomic_DNA"/>
</dbReference>
<protein>
    <submittedName>
        <fullName evidence="1">Uncharacterized protein</fullName>
    </submittedName>
</protein>
<sequence>MKHGGDRDRLTSLVDKNRISRRAACTGPRTIGGERLPPTSASAAEPAALIAPPAPACRVPSGLNITRRRVYRIAGAVPLATTGNSAAGSTRITPVGSTQYTREGVALSLADVVFVPFDEDADVSQHAHSSVLPRSQCLEYLRQHGGWGLRKWHFSRARNDACGQSYDFGWVL</sequence>
<evidence type="ECO:0000313" key="1">
    <source>
        <dbReference type="EMBL" id="KAF9728345.1"/>
    </source>
</evidence>
<dbReference type="Proteomes" id="UP000756921">
    <property type="component" value="Unassembled WGS sequence"/>
</dbReference>
<proteinExistence type="predicted"/>
<gene>
    <name evidence="1" type="ORF">PMIN01_13626</name>
</gene>
<reference evidence="1" key="1">
    <citation type="journal article" date="2020" name="Mol. Plant Microbe Interact.">
        <title>Genome Sequence of the Biocontrol Agent Coniothyrium minitans strain Conio (IMI 134523).</title>
        <authorList>
            <person name="Patel D."/>
            <person name="Shittu T.A."/>
            <person name="Baroncelli R."/>
            <person name="Muthumeenakshi S."/>
            <person name="Osborne T.H."/>
            <person name="Janganan T.K."/>
            <person name="Sreenivasaprasad S."/>
        </authorList>
    </citation>
    <scope>NUCLEOTIDE SEQUENCE</scope>
    <source>
        <strain evidence="1">Conio</strain>
    </source>
</reference>
<organism evidence="1 2">
    <name type="scientific">Paraphaeosphaeria minitans</name>
    <dbReference type="NCBI Taxonomy" id="565426"/>
    <lineage>
        <taxon>Eukaryota</taxon>
        <taxon>Fungi</taxon>
        <taxon>Dikarya</taxon>
        <taxon>Ascomycota</taxon>
        <taxon>Pezizomycotina</taxon>
        <taxon>Dothideomycetes</taxon>
        <taxon>Pleosporomycetidae</taxon>
        <taxon>Pleosporales</taxon>
        <taxon>Massarineae</taxon>
        <taxon>Didymosphaeriaceae</taxon>
        <taxon>Paraphaeosphaeria</taxon>
    </lineage>
</organism>